<dbReference type="Pfam" id="PF03886">
    <property type="entry name" value="ABC_trans_aux"/>
    <property type="match status" value="1"/>
</dbReference>
<feature type="domain" description="ABC-type transport auxiliary lipoprotein component" evidence="2">
    <location>
        <begin position="34"/>
        <end position="191"/>
    </location>
</feature>
<evidence type="ECO:0000256" key="1">
    <source>
        <dbReference type="SAM" id="SignalP"/>
    </source>
</evidence>
<dbReference type="AlphaFoldDB" id="A0A7V9VY04"/>
<comment type="caution">
    <text evidence="3">The sequence shown here is derived from an EMBL/GenBank/DDBJ whole genome shotgun (WGS) entry which is preliminary data.</text>
</comment>
<reference evidence="3 5" key="2">
    <citation type="submission" date="2020-07" db="EMBL/GenBank/DDBJ databases">
        <title>Identification of Halomonas strains.</title>
        <authorList>
            <person name="Xiao Z."/>
            <person name="Shen J."/>
        </authorList>
    </citation>
    <scope>NUCLEOTIDE SEQUENCE [LARGE SCALE GENOMIC DNA]</scope>
    <source>
        <strain evidence="3 5">DSM 17331</strain>
    </source>
</reference>
<dbReference type="Proteomes" id="UP000518091">
    <property type="component" value="Unassembled WGS sequence"/>
</dbReference>
<gene>
    <name evidence="3" type="ORF">H1D44_01050</name>
    <name evidence="4" type="ORF">HOP48_01125</name>
</gene>
<dbReference type="InterPro" id="IPR005586">
    <property type="entry name" value="ABC_trans_aux"/>
</dbReference>
<dbReference type="SUPFAM" id="SSF159594">
    <property type="entry name" value="XCC0632-like"/>
    <property type="match status" value="1"/>
</dbReference>
<proteinExistence type="predicted"/>
<reference evidence="4 6" key="1">
    <citation type="submission" date="2020-05" db="EMBL/GenBank/DDBJ databases">
        <title>Comparative genomic analysis of denitrifying bacteria from Halomonas genus.</title>
        <authorList>
            <person name="Wang L."/>
            <person name="Shao Z."/>
        </authorList>
    </citation>
    <scope>NUCLEOTIDE SEQUENCE [LARGE SCALE GENOMIC DNA]</scope>
    <source>
        <strain evidence="4 6">DSM 17331</strain>
    </source>
</reference>
<evidence type="ECO:0000313" key="5">
    <source>
        <dbReference type="Proteomes" id="UP000518091"/>
    </source>
</evidence>
<dbReference type="Proteomes" id="UP000814353">
    <property type="component" value="Unassembled WGS sequence"/>
</dbReference>
<dbReference type="EMBL" id="JACEFT010000001">
    <property type="protein sequence ID" value="MBA2777484.1"/>
    <property type="molecule type" value="Genomic_DNA"/>
</dbReference>
<keyword evidence="6" id="KW-1185">Reference proteome</keyword>
<organism evidence="3 5">
    <name type="scientific">Billgrantia kenyensis</name>
    <dbReference type="NCBI Taxonomy" id="321266"/>
    <lineage>
        <taxon>Bacteria</taxon>
        <taxon>Pseudomonadati</taxon>
        <taxon>Pseudomonadota</taxon>
        <taxon>Gammaproteobacteria</taxon>
        <taxon>Oceanospirillales</taxon>
        <taxon>Halomonadaceae</taxon>
        <taxon>Billgrantia</taxon>
    </lineage>
</organism>
<dbReference type="EMBL" id="JABFUB010000001">
    <property type="protein sequence ID" value="MCG6660154.1"/>
    <property type="molecule type" value="Genomic_DNA"/>
</dbReference>
<dbReference type="PROSITE" id="PS51257">
    <property type="entry name" value="PROKAR_LIPOPROTEIN"/>
    <property type="match status" value="1"/>
</dbReference>
<feature type="signal peptide" evidence="1">
    <location>
        <begin position="1"/>
        <end position="20"/>
    </location>
</feature>
<keyword evidence="1" id="KW-0732">Signal</keyword>
<name>A0A7V9VY04_9GAMM</name>
<evidence type="ECO:0000313" key="4">
    <source>
        <dbReference type="EMBL" id="MCG6660154.1"/>
    </source>
</evidence>
<sequence>MKRTSTLAGVLLAAFSLTLAGCNLVPERQSTALYNLPAQAIEPAAPGVDTTLRLSTPRASGLLEGSRIVVEPQPNQLRVYQGVRWSDTMPQLVRDRLVDAFQDDGRIPRLAHAESTVSAEVELLSDLRTFHSVYDGALPEAVVRLDVRLVETRSQRLIASQRFRQRHQAESEAIPDVVTAFGAATDRLVGELVDWTVSQLGNR</sequence>
<protein>
    <submittedName>
        <fullName evidence="3">Membrane integrity-associated transporter subunit PqiC</fullName>
    </submittedName>
</protein>
<accession>A0A7V9VY04</accession>
<dbReference type="Gene3D" id="3.40.50.10610">
    <property type="entry name" value="ABC-type transport auxiliary lipoprotein component"/>
    <property type="match status" value="1"/>
</dbReference>
<evidence type="ECO:0000313" key="6">
    <source>
        <dbReference type="Proteomes" id="UP000814353"/>
    </source>
</evidence>
<dbReference type="RefSeq" id="WP_181512993.1">
    <property type="nucleotide sequence ID" value="NZ_JABFUB010000001.1"/>
</dbReference>
<feature type="chain" id="PRO_5030777089" evidence="1">
    <location>
        <begin position="21"/>
        <end position="203"/>
    </location>
</feature>
<evidence type="ECO:0000313" key="3">
    <source>
        <dbReference type="EMBL" id="MBA2777484.1"/>
    </source>
</evidence>
<evidence type="ECO:0000259" key="2">
    <source>
        <dbReference type="Pfam" id="PF03886"/>
    </source>
</evidence>